<gene>
    <name evidence="2" type="ORF">TNCT_346731</name>
</gene>
<evidence type="ECO:0000313" key="3">
    <source>
        <dbReference type="Proteomes" id="UP000887116"/>
    </source>
</evidence>
<dbReference type="AlphaFoldDB" id="A0A8X6HH79"/>
<protein>
    <submittedName>
        <fullName evidence="2">Uncharacterized protein</fullName>
    </submittedName>
</protein>
<dbReference type="EMBL" id="BMAO01018451">
    <property type="protein sequence ID" value="GFR23579.1"/>
    <property type="molecule type" value="Genomic_DNA"/>
</dbReference>
<evidence type="ECO:0000256" key="1">
    <source>
        <dbReference type="SAM" id="MobiDB-lite"/>
    </source>
</evidence>
<feature type="region of interest" description="Disordered" evidence="1">
    <location>
        <begin position="101"/>
        <end position="122"/>
    </location>
</feature>
<dbReference type="Proteomes" id="UP000887116">
    <property type="component" value="Unassembled WGS sequence"/>
</dbReference>
<reference evidence="2" key="1">
    <citation type="submission" date="2020-07" db="EMBL/GenBank/DDBJ databases">
        <title>Multicomponent nature underlies the extraordinary mechanical properties of spider dragline silk.</title>
        <authorList>
            <person name="Kono N."/>
            <person name="Nakamura H."/>
            <person name="Mori M."/>
            <person name="Yoshida Y."/>
            <person name="Ohtoshi R."/>
            <person name="Malay A.D."/>
            <person name="Moran D.A.P."/>
            <person name="Tomita M."/>
            <person name="Numata K."/>
            <person name="Arakawa K."/>
        </authorList>
    </citation>
    <scope>NUCLEOTIDE SEQUENCE</scope>
</reference>
<feature type="compositionally biased region" description="Basic and acidic residues" evidence="1">
    <location>
        <begin position="112"/>
        <end position="122"/>
    </location>
</feature>
<sequence>MAGSICKKTEQLLSRDSATKYTTPRNLCTLRHLSVCKAFGHMPNWQRCPCYPKGTAQKKFPTQVSKLAGEYLKIYPATADDQREITEFLDLKKEEYYDIPPFRYAPKNSNKRSSDLNRGRRH</sequence>
<comment type="caution">
    <text evidence="2">The sequence shown here is derived from an EMBL/GenBank/DDBJ whole genome shotgun (WGS) entry which is preliminary data.</text>
</comment>
<proteinExistence type="predicted"/>
<accession>A0A8X6HH79</accession>
<organism evidence="2 3">
    <name type="scientific">Trichonephila clavata</name>
    <name type="common">Joro spider</name>
    <name type="synonym">Nephila clavata</name>
    <dbReference type="NCBI Taxonomy" id="2740835"/>
    <lineage>
        <taxon>Eukaryota</taxon>
        <taxon>Metazoa</taxon>
        <taxon>Ecdysozoa</taxon>
        <taxon>Arthropoda</taxon>
        <taxon>Chelicerata</taxon>
        <taxon>Arachnida</taxon>
        <taxon>Araneae</taxon>
        <taxon>Araneomorphae</taxon>
        <taxon>Entelegynae</taxon>
        <taxon>Araneoidea</taxon>
        <taxon>Nephilidae</taxon>
        <taxon>Trichonephila</taxon>
    </lineage>
</organism>
<keyword evidence="3" id="KW-1185">Reference proteome</keyword>
<evidence type="ECO:0000313" key="2">
    <source>
        <dbReference type="EMBL" id="GFR23579.1"/>
    </source>
</evidence>
<name>A0A8X6HH79_TRICU</name>